<dbReference type="InterPro" id="IPR000014">
    <property type="entry name" value="PAS"/>
</dbReference>
<dbReference type="Pfam" id="PF00512">
    <property type="entry name" value="HisKA"/>
    <property type="match status" value="1"/>
</dbReference>
<dbReference type="Pfam" id="PF08447">
    <property type="entry name" value="PAS_3"/>
    <property type="match status" value="1"/>
</dbReference>
<dbReference type="SMART" id="SM00387">
    <property type="entry name" value="HATPase_c"/>
    <property type="match status" value="1"/>
</dbReference>
<dbReference type="SMART" id="SM00086">
    <property type="entry name" value="PAC"/>
    <property type="match status" value="2"/>
</dbReference>
<keyword evidence="10" id="KW-1185">Reference proteome</keyword>
<dbReference type="PRINTS" id="PR00344">
    <property type="entry name" value="BCTRLSENSOR"/>
</dbReference>
<dbReference type="InterPro" id="IPR003594">
    <property type="entry name" value="HATPase_dom"/>
</dbReference>
<dbReference type="PROSITE" id="PS50109">
    <property type="entry name" value="HIS_KIN"/>
    <property type="match status" value="1"/>
</dbReference>
<dbReference type="NCBIfam" id="TIGR00229">
    <property type="entry name" value="sensory_box"/>
    <property type="match status" value="2"/>
</dbReference>
<dbReference type="CDD" id="cd00130">
    <property type="entry name" value="PAS"/>
    <property type="match status" value="2"/>
</dbReference>
<dbReference type="Pfam" id="PF08448">
    <property type="entry name" value="PAS_4"/>
    <property type="match status" value="3"/>
</dbReference>
<dbReference type="Gene3D" id="1.10.287.130">
    <property type="match status" value="1"/>
</dbReference>
<keyword evidence="5" id="KW-0418">Kinase</keyword>
<dbReference type="Proteomes" id="UP000186720">
    <property type="component" value="Unassembled WGS sequence"/>
</dbReference>
<protein>
    <recommendedName>
        <fullName evidence="2">histidine kinase</fullName>
        <ecNumber evidence="2">2.7.13.3</ecNumber>
    </recommendedName>
</protein>
<keyword evidence="6" id="KW-0175">Coiled coil</keyword>
<reference evidence="9 10" key="1">
    <citation type="submission" date="2016-11" db="EMBL/GenBank/DDBJ databases">
        <title>Whole Genome Sequencing of Mucilaginibacter polytrichastri RG4-7(T) isolated from the moss sample.</title>
        <authorList>
            <person name="Li Y."/>
        </authorList>
    </citation>
    <scope>NUCLEOTIDE SEQUENCE [LARGE SCALE GENOMIC DNA]</scope>
    <source>
        <strain evidence="9 10">RG4-7</strain>
    </source>
</reference>
<dbReference type="InterPro" id="IPR013656">
    <property type="entry name" value="PAS_4"/>
</dbReference>
<keyword evidence="3" id="KW-0597">Phosphoprotein</keyword>
<name>A0A1Q6A281_9SPHI</name>
<dbReference type="OrthoDB" id="9813151at2"/>
<dbReference type="PANTHER" id="PTHR43304">
    <property type="entry name" value="PHYTOCHROME-LIKE PROTEIN CPH1"/>
    <property type="match status" value="1"/>
</dbReference>
<evidence type="ECO:0000313" key="10">
    <source>
        <dbReference type="Proteomes" id="UP000186720"/>
    </source>
</evidence>
<dbReference type="InterPro" id="IPR052162">
    <property type="entry name" value="Sensor_kinase/Photoreceptor"/>
</dbReference>
<accession>A0A1Q6A281</accession>
<dbReference type="STRING" id="1302689.RG47T_3584"/>
<comment type="catalytic activity">
    <reaction evidence="1">
        <text>ATP + protein L-histidine = ADP + protein N-phospho-L-histidine.</text>
        <dbReference type="EC" id="2.7.13.3"/>
    </reaction>
</comment>
<dbReference type="InterPro" id="IPR005467">
    <property type="entry name" value="His_kinase_dom"/>
</dbReference>
<dbReference type="EMBL" id="MPPL01000001">
    <property type="protein sequence ID" value="OKS88120.1"/>
    <property type="molecule type" value="Genomic_DNA"/>
</dbReference>
<dbReference type="SMART" id="SM00091">
    <property type="entry name" value="PAS"/>
    <property type="match status" value="4"/>
</dbReference>
<dbReference type="CDD" id="cd00082">
    <property type="entry name" value="HisKA"/>
    <property type="match status" value="1"/>
</dbReference>
<feature type="domain" description="PAC" evidence="8">
    <location>
        <begin position="286"/>
        <end position="340"/>
    </location>
</feature>
<dbReference type="AlphaFoldDB" id="A0A1Q6A281"/>
<gene>
    <name evidence="9" type="ORF">RG47T_3584</name>
</gene>
<dbReference type="InterPro" id="IPR004358">
    <property type="entry name" value="Sig_transdc_His_kin-like_C"/>
</dbReference>
<evidence type="ECO:0000256" key="1">
    <source>
        <dbReference type="ARBA" id="ARBA00000085"/>
    </source>
</evidence>
<dbReference type="EC" id="2.7.13.3" evidence="2"/>
<feature type="coiled-coil region" evidence="6">
    <location>
        <begin position="143"/>
        <end position="219"/>
    </location>
</feature>
<dbReference type="InterPro" id="IPR003661">
    <property type="entry name" value="HisK_dim/P_dom"/>
</dbReference>
<keyword evidence="4" id="KW-0808">Transferase</keyword>
<feature type="domain" description="Histidine kinase" evidence="7">
    <location>
        <begin position="692"/>
        <end position="904"/>
    </location>
</feature>
<feature type="domain" description="PAC" evidence="8">
    <location>
        <begin position="636"/>
        <end position="688"/>
    </location>
</feature>
<dbReference type="Gene3D" id="3.30.450.20">
    <property type="entry name" value="PAS domain"/>
    <property type="match status" value="4"/>
</dbReference>
<dbReference type="RefSeq" id="WP_074490672.1">
    <property type="nucleotide sequence ID" value="NZ_FPAM01000010.1"/>
</dbReference>
<dbReference type="Gene3D" id="2.10.70.100">
    <property type="match status" value="1"/>
</dbReference>
<dbReference type="InterPro" id="IPR036890">
    <property type="entry name" value="HATPase_C_sf"/>
</dbReference>
<dbReference type="FunFam" id="3.30.565.10:FF:000006">
    <property type="entry name" value="Sensor histidine kinase WalK"/>
    <property type="match status" value="1"/>
</dbReference>
<evidence type="ECO:0000313" key="9">
    <source>
        <dbReference type="EMBL" id="OKS88120.1"/>
    </source>
</evidence>
<dbReference type="PROSITE" id="PS50113">
    <property type="entry name" value="PAC"/>
    <property type="match status" value="2"/>
</dbReference>
<sequence length="904" mass="100698">MTDFVNSLGSKALLDILLLSNDATAIYTGEDLRIEAINQGMLNILGKDTSVQGMPFEQAFPELKGQPFTHTLKDAQRTGQTYKAKDIPAKLNIEDTEQTYYFDFIYRPIKNDTGKVICILHTATEVSDRINALKLAQEKQLGEQLAYEQLEAINEEFQAANEEINAANEELNAANEEIQSVSEEYQATNEELNATNEQLQKLSDQLQALENERSQLITSSPIGMTILKGEEFIIEMANAPIFKLWGRSPEQTIGKKILEVFPELLDQPFPEMLREVMTSGNALEIKEIAVDITAPDGSSKKYYVDFAYHPLLGTDGTVIKIMATVSDITQIVAVRKVLEDTQLQLNQTNEQLSAVNEEYMATNEELAQVNEEFQNTNEELAQLNEEFHVTNEELNAANQILVAAGILGDKENIELTSLNIELKKRNIALAYSEKRALELFFDAPVAIGLLSGPELSIISANPELLRLWGKTGAILEKPLDEALPELKGQPFSEILYQVYSSGKSAYGTGEKVVLHREGKLEDCYFNFIYKPIKDRKGRTHSIMIVAGEVTEQVNAIHSAQDISDRLSVALSAASLGSYDLELATGKMECSDRCKLNFGRNIAEDFNFPDLMEAILPQYRETVQKAVAGAIANNGIYESEYEIQLPDGGKRWIHASGSPRYDAQNNPSRMIGVTLDITQRKAYEQRRDDFLSVAAHELKTPLTVLKANLQLLERIKTQITNPKAHQLIEGASASMSKVSILVEDLLNLSKHSGGKLELQKKWFDIPQILDTCCSHVRIEGNHELILTGEKNLNVFADELRIEQVLVNLVNNAVKYAPGSNQIHLIVEKIDQYAKISVRDFGPGISQQQIPKLFDRYWQANKSSSTYTGLGLGLSICAEIIERHGGTIGVESTLGEGSTFWFTLPI</sequence>
<dbReference type="GO" id="GO:0000155">
    <property type="term" value="F:phosphorelay sensor kinase activity"/>
    <property type="evidence" value="ECO:0007669"/>
    <property type="project" value="InterPro"/>
</dbReference>
<feature type="coiled-coil region" evidence="6">
    <location>
        <begin position="331"/>
        <end position="400"/>
    </location>
</feature>
<evidence type="ECO:0000256" key="4">
    <source>
        <dbReference type="ARBA" id="ARBA00022679"/>
    </source>
</evidence>
<evidence type="ECO:0000259" key="8">
    <source>
        <dbReference type="PROSITE" id="PS50113"/>
    </source>
</evidence>
<evidence type="ECO:0000256" key="2">
    <source>
        <dbReference type="ARBA" id="ARBA00012438"/>
    </source>
</evidence>
<dbReference type="InterPro" id="IPR000700">
    <property type="entry name" value="PAS-assoc_C"/>
</dbReference>
<dbReference type="SUPFAM" id="SSF55785">
    <property type="entry name" value="PYP-like sensor domain (PAS domain)"/>
    <property type="match status" value="4"/>
</dbReference>
<evidence type="ECO:0000259" key="7">
    <source>
        <dbReference type="PROSITE" id="PS50109"/>
    </source>
</evidence>
<evidence type="ECO:0000256" key="3">
    <source>
        <dbReference type="ARBA" id="ARBA00022553"/>
    </source>
</evidence>
<dbReference type="InterPro" id="IPR036097">
    <property type="entry name" value="HisK_dim/P_sf"/>
</dbReference>
<organism evidence="9 10">
    <name type="scientific">Mucilaginibacter polytrichastri</name>
    <dbReference type="NCBI Taxonomy" id="1302689"/>
    <lineage>
        <taxon>Bacteria</taxon>
        <taxon>Pseudomonadati</taxon>
        <taxon>Bacteroidota</taxon>
        <taxon>Sphingobacteriia</taxon>
        <taxon>Sphingobacteriales</taxon>
        <taxon>Sphingobacteriaceae</taxon>
        <taxon>Mucilaginibacter</taxon>
    </lineage>
</organism>
<dbReference type="SUPFAM" id="SSF47384">
    <property type="entry name" value="Homodimeric domain of signal transducing histidine kinase"/>
    <property type="match status" value="1"/>
</dbReference>
<dbReference type="InterPro" id="IPR001610">
    <property type="entry name" value="PAC"/>
</dbReference>
<dbReference type="Gene3D" id="3.30.565.10">
    <property type="entry name" value="Histidine kinase-like ATPase, C-terminal domain"/>
    <property type="match status" value="1"/>
</dbReference>
<dbReference type="SMART" id="SM00388">
    <property type="entry name" value="HisKA"/>
    <property type="match status" value="1"/>
</dbReference>
<dbReference type="SUPFAM" id="SSF55874">
    <property type="entry name" value="ATPase domain of HSP90 chaperone/DNA topoisomerase II/histidine kinase"/>
    <property type="match status" value="1"/>
</dbReference>
<comment type="caution">
    <text evidence="9">The sequence shown here is derived from an EMBL/GenBank/DDBJ whole genome shotgun (WGS) entry which is preliminary data.</text>
</comment>
<dbReference type="PANTHER" id="PTHR43304:SF1">
    <property type="entry name" value="PAC DOMAIN-CONTAINING PROTEIN"/>
    <property type="match status" value="1"/>
</dbReference>
<dbReference type="InterPro" id="IPR013655">
    <property type="entry name" value="PAS_fold_3"/>
</dbReference>
<dbReference type="Pfam" id="PF02518">
    <property type="entry name" value="HATPase_c"/>
    <property type="match status" value="1"/>
</dbReference>
<proteinExistence type="predicted"/>
<evidence type="ECO:0000256" key="6">
    <source>
        <dbReference type="SAM" id="Coils"/>
    </source>
</evidence>
<dbReference type="InterPro" id="IPR035965">
    <property type="entry name" value="PAS-like_dom_sf"/>
</dbReference>
<evidence type="ECO:0000256" key="5">
    <source>
        <dbReference type="ARBA" id="ARBA00022777"/>
    </source>
</evidence>